<accession>A0A3D8SZM0</accession>
<keyword evidence="13" id="KW-1185">Reference proteome</keyword>
<evidence type="ECO:0000256" key="10">
    <source>
        <dbReference type="RuleBase" id="RU361169"/>
    </source>
</evidence>
<dbReference type="GO" id="GO:0005975">
    <property type="term" value="P:carbohydrate metabolic process"/>
    <property type="evidence" value="ECO:0007669"/>
    <property type="project" value="InterPro"/>
</dbReference>
<proteinExistence type="inferred from homology"/>
<dbReference type="InterPro" id="IPR012334">
    <property type="entry name" value="Pectin_lyas_fold"/>
</dbReference>
<evidence type="ECO:0000256" key="5">
    <source>
        <dbReference type="ARBA" id="ARBA00022801"/>
    </source>
</evidence>
<keyword evidence="7" id="KW-0325">Glycoprotein</keyword>
<evidence type="ECO:0000313" key="13">
    <source>
        <dbReference type="Proteomes" id="UP000256328"/>
    </source>
</evidence>
<dbReference type="GO" id="GO:0071555">
    <property type="term" value="P:cell wall organization"/>
    <property type="evidence" value="ECO:0007669"/>
    <property type="project" value="UniProtKB-KW"/>
</dbReference>
<keyword evidence="5 10" id="KW-0378">Hydrolase</keyword>
<evidence type="ECO:0000256" key="7">
    <source>
        <dbReference type="ARBA" id="ARBA00023180"/>
    </source>
</evidence>
<feature type="chain" id="PRO_5017609140" description="Rhamnogalacturonase A" evidence="11">
    <location>
        <begin position="18"/>
        <end position="446"/>
    </location>
</feature>
<comment type="subcellular location">
    <subcellularLocation>
        <location evidence="1">Secreted</location>
    </subcellularLocation>
</comment>
<dbReference type="GO" id="GO:0005576">
    <property type="term" value="C:extracellular region"/>
    <property type="evidence" value="ECO:0007669"/>
    <property type="project" value="UniProtKB-SubCell"/>
</dbReference>
<sequence>MLYSILLGATLVAQACAQLTGSVGPLLSAYHKGNVKVCDIRNYGATSSADVGPPIVAAWTACAAVGGLVYIPPGSWPLRTRVDVRGGAGNSIAIQWDGTIYRDSTTMTYQMFTFTNVNDFELFSGNSKGALQGYGYQYLSTGTYGVRMMRLVGVTNFSVHGIAFVDSPSYYIVFDTCSKGEVYNLILRGSTTLGATDGIDVTGDNMWLHDIEVTNGDECVTVKSPASNFLIQGIYCNRSGGTAIGSLGLDTAIENIQYQHLYMNEADACFLKSNGGSGYVTNVSWRDVTVHGSAYPLTIDLAWGTDNGGPGITVSNLEWMNYFGYNDVHTRAAIRLQCSDSAPCYGLTLNNVHMWTSDGGVVTYGCTDAYGVGACMVNKPASPKPAAYTSVQSVTTTSSLVGAATMAADFKTALSPTGTIAIPAIPTSFYPGQTPQSALLALTTVI</sequence>
<keyword evidence="3" id="KW-0964">Secreted</keyword>
<dbReference type="GO" id="GO:0004650">
    <property type="term" value="F:polygalacturonase activity"/>
    <property type="evidence" value="ECO:0007669"/>
    <property type="project" value="InterPro"/>
</dbReference>
<keyword evidence="8 10" id="KW-0326">Glycosidase</keyword>
<evidence type="ECO:0000256" key="2">
    <source>
        <dbReference type="ARBA" id="ARBA00008834"/>
    </source>
</evidence>
<evidence type="ECO:0000256" key="9">
    <source>
        <dbReference type="ARBA" id="ARBA00023316"/>
    </source>
</evidence>
<dbReference type="GO" id="GO:0046576">
    <property type="term" value="F:rhamnogalacturonan alpha-L-rhamnopyranosyl-(1-&gt;4)-alpha-D-galactopyranosyluronide lyase activity"/>
    <property type="evidence" value="ECO:0007669"/>
    <property type="project" value="UniProtKB-ARBA"/>
</dbReference>
<evidence type="ECO:0000256" key="11">
    <source>
        <dbReference type="SAM" id="SignalP"/>
    </source>
</evidence>
<dbReference type="InterPro" id="IPR000743">
    <property type="entry name" value="Glyco_hydro_28"/>
</dbReference>
<reference evidence="12 13" key="1">
    <citation type="journal article" date="2018" name="IMA Fungus">
        <title>IMA Genome-F 9: Draft genome sequence of Annulohypoxylon stygium, Aspergillus mulundensis, Berkeleyomyces basicola (syn. Thielaviopsis basicola), Ceratocystis smalleyi, two Cercospora beticola strains, Coleophoma cylindrospora, Fusarium fracticaudum, Phialophora cf. hyalina, and Morchella septimelata.</title>
        <authorList>
            <person name="Wingfield B.D."/>
            <person name="Bills G.F."/>
            <person name="Dong Y."/>
            <person name="Huang W."/>
            <person name="Nel W.J."/>
            <person name="Swalarsk-Parry B.S."/>
            <person name="Vaghefi N."/>
            <person name="Wilken P.M."/>
            <person name="An Z."/>
            <person name="de Beer Z.W."/>
            <person name="De Vos L."/>
            <person name="Chen L."/>
            <person name="Duong T.A."/>
            <person name="Gao Y."/>
            <person name="Hammerbacher A."/>
            <person name="Kikkert J.R."/>
            <person name="Li Y."/>
            <person name="Li H."/>
            <person name="Li K."/>
            <person name="Li Q."/>
            <person name="Liu X."/>
            <person name="Ma X."/>
            <person name="Naidoo K."/>
            <person name="Pethybridge S.J."/>
            <person name="Sun J."/>
            <person name="Steenkamp E.T."/>
            <person name="van der Nest M.A."/>
            <person name="van Wyk S."/>
            <person name="Wingfield M.J."/>
            <person name="Xiong C."/>
            <person name="Yue Q."/>
            <person name="Zhang X."/>
        </authorList>
    </citation>
    <scope>NUCLEOTIDE SEQUENCE [LARGE SCALE GENOMIC DNA]</scope>
    <source>
        <strain evidence="12 13">BP5796</strain>
    </source>
</reference>
<feature type="signal peptide" evidence="11">
    <location>
        <begin position="1"/>
        <end position="17"/>
    </location>
</feature>
<dbReference type="InterPro" id="IPR011050">
    <property type="entry name" value="Pectin_lyase_fold/virulence"/>
</dbReference>
<dbReference type="Pfam" id="PF00295">
    <property type="entry name" value="Glyco_hydro_28"/>
    <property type="match status" value="1"/>
</dbReference>
<dbReference type="EMBL" id="PDLN01000002">
    <property type="protein sequence ID" value="RDW91744.1"/>
    <property type="molecule type" value="Genomic_DNA"/>
</dbReference>
<name>A0A3D8SZM0_9HELO</name>
<protein>
    <recommendedName>
        <fullName evidence="14">Rhamnogalacturonase A</fullName>
    </recommendedName>
</protein>
<comment type="similarity">
    <text evidence="2 10">Belongs to the glycosyl hydrolase 28 family.</text>
</comment>
<dbReference type="PANTHER" id="PTHR31736:SF19">
    <property type="entry name" value="PECTIN LYASE SUPERFAMILY PROTEIN-RELATED"/>
    <property type="match status" value="1"/>
</dbReference>
<dbReference type="Proteomes" id="UP000256328">
    <property type="component" value="Unassembled WGS sequence"/>
</dbReference>
<keyword evidence="4 11" id="KW-0732">Signal</keyword>
<dbReference type="Gene3D" id="2.160.20.10">
    <property type="entry name" value="Single-stranded right-handed beta-helix, Pectin lyase-like"/>
    <property type="match status" value="1"/>
</dbReference>
<keyword evidence="9" id="KW-0961">Cell wall biogenesis/degradation</keyword>
<evidence type="ECO:0000256" key="4">
    <source>
        <dbReference type="ARBA" id="ARBA00022729"/>
    </source>
</evidence>
<comment type="caution">
    <text evidence="12">The sequence shown here is derived from an EMBL/GenBank/DDBJ whole genome shotgun (WGS) entry which is preliminary data.</text>
</comment>
<evidence type="ECO:0000256" key="3">
    <source>
        <dbReference type="ARBA" id="ARBA00022525"/>
    </source>
</evidence>
<evidence type="ECO:0000256" key="6">
    <source>
        <dbReference type="ARBA" id="ARBA00023157"/>
    </source>
</evidence>
<dbReference type="AlphaFoldDB" id="A0A3D8SZM0"/>
<evidence type="ECO:0000256" key="8">
    <source>
        <dbReference type="ARBA" id="ARBA00023295"/>
    </source>
</evidence>
<dbReference type="OrthoDB" id="2268901at2759"/>
<evidence type="ECO:0000313" key="12">
    <source>
        <dbReference type="EMBL" id="RDW91744.1"/>
    </source>
</evidence>
<dbReference type="PANTHER" id="PTHR31736">
    <property type="match status" value="1"/>
</dbReference>
<evidence type="ECO:0000256" key="1">
    <source>
        <dbReference type="ARBA" id="ARBA00004613"/>
    </source>
</evidence>
<evidence type="ECO:0008006" key="14">
    <source>
        <dbReference type="Google" id="ProtNLM"/>
    </source>
</evidence>
<organism evidence="12 13">
    <name type="scientific">Coleophoma crateriformis</name>
    <dbReference type="NCBI Taxonomy" id="565419"/>
    <lineage>
        <taxon>Eukaryota</taxon>
        <taxon>Fungi</taxon>
        <taxon>Dikarya</taxon>
        <taxon>Ascomycota</taxon>
        <taxon>Pezizomycotina</taxon>
        <taxon>Leotiomycetes</taxon>
        <taxon>Helotiales</taxon>
        <taxon>Dermateaceae</taxon>
        <taxon>Coleophoma</taxon>
    </lineage>
</organism>
<keyword evidence="6" id="KW-1015">Disulfide bond</keyword>
<dbReference type="SUPFAM" id="SSF51126">
    <property type="entry name" value="Pectin lyase-like"/>
    <property type="match status" value="1"/>
</dbReference>
<gene>
    <name evidence="12" type="ORF">BP5796_01138</name>
</gene>